<dbReference type="InterPro" id="IPR000477">
    <property type="entry name" value="RT_dom"/>
</dbReference>
<evidence type="ECO:0000313" key="2">
    <source>
        <dbReference type="Ensembl" id="ENSLLEP00000010618.1"/>
    </source>
</evidence>
<dbReference type="PANTHER" id="PTHR19446">
    <property type="entry name" value="REVERSE TRANSCRIPTASES"/>
    <property type="match status" value="1"/>
</dbReference>
<reference evidence="2" key="1">
    <citation type="submission" date="2025-08" db="UniProtKB">
        <authorList>
            <consortium name="Ensembl"/>
        </authorList>
    </citation>
    <scope>IDENTIFICATION</scope>
</reference>
<dbReference type="InterPro" id="IPR005135">
    <property type="entry name" value="Endo/exonuclease/phosphatase"/>
</dbReference>
<dbReference type="CDD" id="cd01650">
    <property type="entry name" value="RT_nLTR_like"/>
    <property type="match status" value="1"/>
</dbReference>
<dbReference type="Pfam" id="PF00078">
    <property type="entry name" value="RVT_1"/>
    <property type="match status" value="1"/>
</dbReference>
<dbReference type="Pfam" id="PF03372">
    <property type="entry name" value="Exo_endo_phos"/>
    <property type="match status" value="1"/>
</dbReference>
<dbReference type="OrthoDB" id="9836372at2759"/>
<dbReference type="SUPFAM" id="SSF56672">
    <property type="entry name" value="DNA/RNA polymerases"/>
    <property type="match status" value="1"/>
</dbReference>
<dbReference type="GO" id="GO:0003824">
    <property type="term" value="F:catalytic activity"/>
    <property type="evidence" value="ECO:0007669"/>
    <property type="project" value="InterPro"/>
</dbReference>
<dbReference type="InterPro" id="IPR043502">
    <property type="entry name" value="DNA/RNA_pol_sf"/>
</dbReference>
<dbReference type="SUPFAM" id="SSF56219">
    <property type="entry name" value="DNase I-like"/>
    <property type="match status" value="1"/>
</dbReference>
<dbReference type="GeneTree" id="ENSGT00940000165023"/>
<evidence type="ECO:0000259" key="1">
    <source>
        <dbReference type="PROSITE" id="PS50878"/>
    </source>
</evidence>
<organism evidence="2 3">
    <name type="scientific">Leptobrachium leishanense</name>
    <name type="common">Leishan spiny toad</name>
    <dbReference type="NCBI Taxonomy" id="445787"/>
    <lineage>
        <taxon>Eukaryota</taxon>
        <taxon>Metazoa</taxon>
        <taxon>Chordata</taxon>
        <taxon>Craniata</taxon>
        <taxon>Vertebrata</taxon>
        <taxon>Euteleostomi</taxon>
        <taxon>Amphibia</taxon>
        <taxon>Batrachia</taxon>
        <taxon>Anura</taxon>
        <taxon>Pelobatoidea</taxon>
        <taxon>Megophryidae</taxon>
        <taxon>Leptobrachium</taxon>
    </lineage>
</organism>
<feature type="domain" description="Reverse transcriptase" evidence="1">
    <location>
        <begin position="509"/>
        <end position="721"/>
    </location>
</feature>
<dbReference type="InterPro" id="IPR036691">
    <property type="entry name" value="Endo/exonu/phosph_ase_sf"/>
</dbReference>
<dbReference type="Gene3D" id="3.60.10.10">
    <property type="entry name" value="Endonuclease/exonuclease/phosphatase"/>
    <property type="match status" value="1"/>
</dbReference>
<dbReference type="Ensembl" id="ENSLLET00000011030.1">
    <property type="protein sequence ID" value="ENSLLEP00000010618.1"/>
    <property type="gene ID" value="ENSLLEG00000006777.1"/>
</dbReference>
<dbReference type="AlphaFoldDB" id="A0A8C5MDW0"/>
<keyword evidence="3" id="KW-1185">Reference proteome</keyword>
<reference evidence="2" key="2">
    <citation type="submission" date="2025-09" db="UniProtKB">
        <authorList>
            <consortium name="Ensembl"/>
        </authorList>
    </citation>
    <scope>IDENTIFICATION</scope>
</reference>
<accession>A0A8C5MDW0</accession>
<evidence type="ECO:0000313" key="3">
    <source>
        <dbReference type="Proteomes" id="UP000694569"/>
    </source>
</evidence>
<sequence length="721" mass="81262">MALKQASLVLLSINARGLNIPERRSTALTDFRRHRASVVFVQETHFRRGDRPRFADSHYPTGLFSDTPGSKSKGTAILFHKSVPYRETATLTDDSGRFVFTKGQIAGQMFTFANVYAPNKAQHRFLTKLLRKLQAFSEGTLILGGDFNIPLHPSVDTSTGRSSLPTNILQSISQTLHSSRLVDCWRALHPTDRDYTFYAHTTTSYSRIDYVFLPFYHLPLLLSATIGNITWSDHAPVIVTFKSPTFRPSTANWRLNDAHLADPTLLAESRIVMERFFVENTDPEVPPATVWEAHKCVLRGHYISVGSALKKRREAHILDLYAQIDRTELQHKRTGDPALLTSLTALRRSLADLMHTRHHRALLRSQAFFHVHGNKSGRLLARQLAKRRAATYIPTIRDKKGNLHHLPTQIMQSIKDYYTSLYAVPGSPTEEARAQIRLDIDNYLTRHLRRKVSADTAELLDKPITGEELSLAIKSTQSGKCPGPDGFPMRYYKHFFDVLSPHFLRAFNSLHETKPLPTQSLMANIVLIPKEGKDREQCSSYRPISLLNCDVKLFAKIIATRLNPYIPSLIHLDQVGFVPHREARDNTIRALHIIHAAPSIQGGLALLSTDAEKAFDRVGWDFLFATLRHLGLGPLLRSWIQALYTGPSARVCVNGAFTDSFPICNGTRQGCPLSPLLFILSLEPFLEAVRQHPDISGVAGGRKHIRWRHTQTTFSSLSQTH</sequence>
<dbReference type="PROSITE" id="PS50878">
    <property type="entry name" value="RT_POL"/>
    <property type="match status" value="1"/>
</dbReference>
<dbReference type="CDD" id="cd09076">
    <property type="entry name" value="L1-EN"/>
    <property type="match status" value="1"/>
</dbReference>
<proteinExistence type="predicted"/>
<name>A0A8C5MDW0_9ANUR</name>
<dbReference type="Proteomes" id="UP000694569">
    <property type="component" value="Unplaced"/>
</dbReference>
<protein>
    <recommendedName>
        <fullName evidence="1">Reverse transcriptase domain-containing protein</fullName>
    </recommendedName>
</protein>